<evidence type="ECO:0000256" key="17">
    <source>
        <dbReference type="ARBA" id="ARBA00023128"/>
    </source>
</evidence>
<dbReference type="GO" id="GO:0070403">
    <property type="term" value="F:NAD+ binding"/>
    <property type="evidence" value="ECO:0007669"/>
    <property type="project" value="InterPro"/>
</dbReference>
<comment type="catalytic activity">
    <reaction evidence="34">
        <text>1'-[1,2-di-(9Z,12Z-octadecadienoyl)-sn-glycero-3-phospho]-3'-[1-(9Z,12Z-octadecadienoyl)-sn-glycero-3-phospho]-glycerol + hexadecanoyl-CoA = 1'-[1,2-di-(9Z,12Z-octadecadienoyl)-sn-glycero-3-phospho]-3'-[1-(9Z,12Z-octadecadienoyl)-2-hexadecanoyl-sn-glycero-3-phospho]-glycerol + CoA</text>
        <dbReference type="Rhea" id="RHEA:43680"/>
        <dbReference type="ChEBI" id="CHEBI:57287"/>
        <dbReference type="ChEBI" id="CHEBI:57379"/>
        <dbReference type="ChEBI" id="CHEBI:83580"/>
        <dbReference type="ChEBI" id="CHEBI:83583"/>
    </reaction>
    <physiologicalReaction direction="left-to-right" evidence="34">
        <dbReference type="Rhea" id="RHEA:43681"/>
    </physiologicalReaction>
</comment>
<evidence type="ECO:0000313" key="45">
    <source>
        <dbReference type="Proteomes" id="UP000678499"/>
    </source>
</evidence>
<evidence type="ECO:0000256" key="7">
    <source>
        <dbReference type="ARBA" id="ARBA00022481"/>
    </source>
</evidence>
<dbReference type="Pfam" id="PF00725">
    <property type="entry name" value="3HCDH"/>
    <property type="match status" value="1"/>
</dbReference>
<comment type="catalytic activity">
    <reaction evidence="29">
        <text>(3S)-hydroxyoctanoyl-CoA + NAD(+) = 3-oxooctanoyl-CoA + NADH + H(+)</text>
        <dbReference type="Rhea" id="RHEA:31195"/>
        <dbReference type="ChEBI" id="CHEBI:15378"/>
        <dbReference type="ChEBI" id="CHEBI:57540"/>
        <dbReference type="ChEBI" id="CHEBI:57945"/>
        <dbReference type="ChEBI" id="CHEBI:62617"/>
        <dbReference type="ChEBI" id="CHEBI:62619"/>
    </reaction>
    <physiologicalReaction direction="left-to-right" evidence="29">
        <dbReference type="Rhea" id="RHEA:31196"/>
    </physiologicalReaction>
</comment>
<comment type="catalytic activity">
    <reaction evidence="28">
        <text>(3S)-hydroxyoctanoyl-CoA = (2E)-octenoyl-CoA + H2O</text>
        <dbReference type="Rhea" id="RHEA:31199"/>
        <dbReference type="ChEBI" id="CHEBI:15377"/>
        <dbReference type="ChEBI" id="CHEBI:62242"/>
        <dbReference type="ChEBI" id="CHEBI:62617"/>
    </reaction>
    <physiologicalReaction direction="right-to-left" evidence="28">
        <dbReference type="Rhea" id="RHEA:31201"/>
    </physiologicalReaction>
</comment>
<dbReference type="PANTHER" id="PTHR43612">
    <property type="entry name" value="TRIFUNCTIONAL ENZYME SUBUNIT ALPHA"/>
    <property type="match status" value="1"/>
</dbReference>
<dbReference type="CDD" id="cd06558">
    <property type="entry name" value="crotonase-like"/>
    <property type="match status" value="1"/>
</dbReference>
<keyword evidence="45" id="KW-1185">Reference proteome</keyword>
<evidence type="ECO:0000259" key="43">
    <source>
        <dbReference type="Pfam" id="PF02737"/>
    </source>
</evidence>
<keyword evidence="17" id="KW-0496">Mitochondrion</keyword>
<keyword evidence="12" id="KW-0809">Transit peptide</keyword>
<dbReference type="Gene3D" id="1.10.1040.50">
    <property type="match status" value="1"/>
</dbReference>
<name>A0A7R9G8I3_9CRUS</name>
<dbReference type="GO" id="GO:0004300">
    <property type="term" value="F:enoyl-CoA hydratase activity"/>
    <property type="evidence" value="ECO:0007669"/>
    <property type="project" value="UniProtKB-EC"/>
</dbReference>
<keyword evidence="7" id="KW-0488">Methylation</keyword>
<evidence type="ECO:0000256" key="2">
    <source>
        <dbReference type="ARBA" id="ARBA00004273"/>
    </source>
</evidence>
<evidence type="ECO:0000256" key="10">
    <source>
        <dbReference type="ARBA" id="ARBA00022792"/>
    </source>
</evidence>
<dbReference type="Pfam" id="PF00378">
    <property type="entry name" value="ECH_1"/>
    <property type="match status" value="1"/>
</dbReference>
<comment type="catalytic activity">
    <reaction evidence="24">
        <text>a (3S)-3-hydroxyacyl-CoA + NAD(+) = a 3-oxoacyl-CoA + NADH + H(+)</text>
        <dbReference type="Rhea" id="RHEA:22432"/>
        <dbReference type="ChEBI" id="CHEBI:15378"/>
        <dbReference type="ChEBI" id="CHEBI:57318"/>
        <dbReference type="ChEBI" id="CHEBI:57540"/>
        <dbReference type="ChEBI" id="CHEBI:57945"/>
        <dbReference type="ChEBI" id="CHEBI:90726"/>
        <dbReference type="EC" id="1.1.1.35"/>
    </reaction>
</comment>
<dbReference type="InterPro" id="IPR006108">
    <property type="entry name" value="3HC_DH_C"/>
</dbReference>
<evidence type="ECO:0000256" key="8">
    <source>
        <dbReference type="ARBA" id="ARBA00022553"/>
    </source>
</evidence>
<evidence type="ECO:0000256" key="40">
    <source>
        <dbReference type="PIRSR" id="PIRSR612803-1"/>
    </source>
</evidence>
<dbReference type="FunFam" id="1.10.1040.50:FF:000002">
    <property type="entry name" value="Trifunctional enzyme subunit alpha, mitochondrial"/>
    <property type="match status" value="1"/>
</dbReference>
<feature type="site" description="Important for long-chain enoyl-CoA hydratase activity" evidence="41">
    <location>
        <position position="155"/>
    </location>
</feature>
<evidence type="ECO:0000256" key="14">
    <source>
        <dbReference type="ARBA" id="ARBA00023002"/>
    </source>
</evidence>
<evidence type="ECO:0000256" key="5">
    <source>
        <dbReference type="ARBA" id="ARBA00008750"/>
    </source>
</evidence>
<comment type="catalytic activity">
    <reaction evidence="25">
        <text>1'-[1,2-di-(9Z,12Z-octadecadienoyl)-sn-glycero-3-phospho]-3'-[1-(9Z,12Z-octadecadienoyl)-sn-glycero-3-phospho]-glycerol + (9Z,12Z)-octadecadienoyl-CoA = 1',3'-bis-[1,2-di-(9Z,12Z-octadecadienoyl)-sn-glycero-3-phospho]-glycerol + CoA</text>
        <dbReference type="Rhea" id="RHEA:43672"/>
        <dbReference type="ChEBI" id="CHEBI:57287"/>
        <dbReference type="ChEBI" id="CHEBI:57383"/>
        <dbReference type="ChEBI" id="CHEBI:83580"/>
        <dbReference type="ChEBI" id="CHEBI:83581"/>
    </reaction>
    <physiologicalReaction direction="left-to-right" evidence="25">
        <dbReference type="Rhea" id="RHEA:43673"/>
    </physiologicalReaction>
</comment>
<dbReference type="GO" id="GO:0006635">
    <property type="term" value="P:fatty acid beta-oxidation"/>
    <property type="evidence" value="ECO:0007669"/>
    <property type="project" value="UniProtKB-UniPathway"/>
</dbReference>
<dbReference type="GO" id="GO:0016740">
    <property type="term" value="F:transferase activity"/>
    <property type="evidence" value="ECO:0007669"/>
    <property type="project" value="UniProtKB-KW"/>
</dbReference>
<dbReference type="InterPro" id="IPR029045">
    <property type="entry name" value="ClpP/crotonase-like_dom_sf"/>
</dbReference>
<dbReference type="Gene3D" id="3.40.50.720">
    <property type="entry name" value="NAD(P)-binding Rossmann-like Domain"/>
    <property type="match status" value="1"/>
</dbReference>
<dbReference type="GO" id="GO:0016509">
    <property type="term" value="F:long-chain (3S)-3-hydroxyacyl-CoA dehydrogenase (NAD+) activity"/>
    <property type="evidence" value="ECO:0007669"/>
    <property type="project" value="UniProtKB-EC"/>
</dbReference>
<evidence type="ECO:0000256" key="18">
    <source>
        <dbReference type="ARBA" id="ARBA00023136"/>
    </source>
</evidence>
<keyword evidence="20" id="KW-0511">Multifunctional enzyme</keyword>
<comment type="pathway">
    <text evidence="3">Lipid metabolism; fatty acid beta-oxidation.</text>
</comment>
<comment type="catalytic activity">
    <reaction evidence="22">
        <text>(3S)-hydroxyhexadecanoyl-CoA + NAD(+) = 3-oxohexadecanoyl-CoA + NADH + H(+)</text>
        <dbReference type="Rhea" id="RHEA:31159"/>
        <dbReference type="ChEBI" id="CHEBI:15378"/>
        <dbReference type="ChEBI" id="CHEBI:57349"/>
        <dbReference type="ChEBI" id="CHEBI:57540"/>
        <dbReference type="ChEBI" id="CHEBI:57945"/>
        <dbReference type="ChEBI" id="CHEBI:62613"/>
    </reaction>
    <physiologicalReaction direction="left-to-right" evidence="22">
        <dbReference type="Rhea" id="RHEA:31160"/>
    </physiologicalReaction>
</comment>
<feature type="site" description="Important for hydroxyacyl-coenzyme A dehydrogenase activity" evidence="41">
    <location>
        <position position="503"/>
    </location>
</feature>
<evidence type="ECO:0000256" key="25">
    <source>
        <dbReference type="ARBA" id="ARBA00050222"/>
    </source>
</evidence>
<evidence type="ECO:0000256" key="27">
    <source>
        <dbReference type="ARBA" id="ARBA00051215"/>
    </source>
</evidence>
<keyword evidence="8" id="KW-0597">Phosphoprotein</keyword>
<feature type="domain" description="3-hydroxyacyl-CoA dehydrogenase C-terminal" evidence="42">
    <location>
        <begin position="549"/>
        <end position="643"/>
    </location>
</feature>
<dbReference type="PANTHER" id="PTHR43612:SF3">
    <property type="entry name" value="TRIFUNCTIONAL ENZYME SUBUNIT ALPHA, MITOCHONDRIAL"/>
    <property type="match status" value="1"/>
</dbReference>
<evidence type="ECO:0000256" key="20">
    <source>
        <dbReference type="ARBA" id="ARBA00023268"/>
    </source>
</evidence>
<dbReference type="EC" id="4.2.1.17" evidence="6"/>
<evidence type="ECO:0000256" key="4">
    <source>
        <dbReference type="ARBA" id="ARBA00007005"/>
    </source>
</evidence>
<dbReference type="EMBL" id="OA882123">
    <property type="protein sequence ID" value="CAD7273043.1"/>
    <property type="molecule type" value="Genomic_DNA"/>
</dbReference>
<reference evidence="44" key="1">
    <citation type="submission" date="2020-11" db="EMBL/GenBank/DDBJ databases">
        <authorList>
            <person name="Tran Van P."/>
        </authorList>
    </citation>
    <scope>NUCLEOTIDE SEQUENCE</scope>
</reference>
<evidence type="ECO:0000256" key="37">
    <source>
        <dbReference type="ARBA" id="ARBA00068347"/>
    </source>
</evidence>
<evidence type="ECO:0000256" key="33">
    <source>
        <dbReference type="ARBA" id="ARBA00052945"/>
    </source>
</evidence>
<evidence type="ECO:0000256" key="39">
    <source>
        <dbReference type="ARBA" id="ARBA00083277"/>
    </source>
</evidence>
<keyword evidence="19" id="KW-0456">Lyase</keyword>
<keyword evidence="13" id="KW-0007">Acetylation</keyword>
<keyword evidence="18" id="KW-0472">Membrane</keyword>
<keyword evidence="15" id="KW-0520">NAD</keyword>
<accession>A0A7R9G8I3</accession>
<organism evidence="44">
    <name type="scientific">Notodromas monacha</name>
    <dbReference type="NCBI Taxonomy" id="399045"/>
    <lineage>
        <taxon>Eukaryota</taxon>
        <taxon>Metazoa</taxon>
        <taxon>Ecdysozoa</taxon>
        <taxon>Arthropoda</taxon>
        <taxon>Crustacea</taxon>
        <taxon>Oligostraca</taxon>
        <taxon>Ostracoda</taxon>
        <taxon>Podocopa</taxon>
        <taxon>Podocopida</taxon>
        <taxon>Cypridocopina</taxon>
        <taxon>Cypridoidea</taxon>
        <taxon>Cyprididae</taxon>
        <taxon>Notodromas</taxon>
    </lineage>
</organism>
<evidence type="ECO:0000256" key="1">
    <source>
        <dbReference type="ARBA" id="ARBA00000469"/>
    </source>
</evidence>
<evidence type="ECO:0000256" key="16">
    <source>
        <dbReference type="ARBA" id="ARBA00023098"/>
    </source>
</evidence>
<keyword evidence="10" id="KW-0999">Mitochondrion inner membrane</keyword>
<evidence type="ECO:0000256" key="12">
    <source>
        <dbReference type="ARBA" id="ARBA00022946"/>
    </source>
</evidence>
<dbReference type="GO" id="GO:0016507">
    <property type="term" value="C:mitochondrial fatty acid beta-oxidation multienzyme complex"/>
    <property type="evidence" value="ECO:0007669"/>
    <property type="project" value="InterPro"/>
</dbReference>
<comment type="catalytic activity">
    <reaction evidence="33">
        <text>(3S)-3-hydroxydodecanoyl-CoA + NAD(+) = 3-oxododecanoyl-CoA + NADH + H(+)</text>
        <dbReference type="Rhea" id="RHEA:31179"/>
        <dbReference type="ChEBI" id="CHEBI:15378"/>
        <dbReference type="ChEBI" id="CHEBI:57540"/>
        <dbReference type="ChEBI" id="CHEBI:57945"/>
        <dbReference type="ChEBI" id="CHEBI:62558"/>
        <dbReference type="ChEBI" id="CHEBI:62615"/>
    </reaction>
    <physiologicalReaction direction="left-to-right" evidence="33">
        <dbReference type="Rhea" id="RHEA:31180"/>
    </physiologicalReaction>
</comment>
<evidence type="ECO:0000256" key="29">
    <source>
        <dbReference type="ARBA" id="ARBA00052224"/>
    </source>
</evidence>
<evidence type="ECO:0000256" key="35">
    <source>
        <dbReference type="ARBA" id="ARBA00062153"/>
    </source>
</evidence>
<dbReference type="AlphaFoldDB" id="A0A7R9G8I3"/>
<dbReference type="Gene3D" id="3.90.226.10">
    <property type="entry name" value="2-enoyl-CoA Hydratase, Chain A, domain 1"/>
    <property type="match status" value="1"/>
</dbReference>
<comment type="similarity">
    <text evidence="4">In the central section; belongs to the 3-hydroxyacyl-CoA dehydrogenase family.</text>
</comment>
<evidence type="ECO:0000259" key="42">
    <source>
        <dbReference type="Pfam" id="PF00725"/>
    </source>
</evidence>
<comment type="subunit">
    <text evidence="35">Heterotetramer of 2 alpha/HADHA and 2 beta/HADHB subunits; forms the mitochondrial trifunctional enzyme. Also purified as higher order heterooligomers including a 4 alpha/HADHA and 4 beta/HADHB heterooligomer which physiological significance remains unclear. The mitochondrial trifunctional enzyme interacts with MTLN.</text>
</comment>
<dbReference type="InterPro" id="IPR008927">
    <property type="entry name" value="6-PGluconate_DH-like_C_sf"/>
</dbReference>
<feature type="domain" description="3-hydroxyacyl-CoA dehydrogenase NAD binding" evidence="43">
    <location>
        <begin position="369"/>
        <end position="546"/>
    </location>
</feature>
<dbReference type="EMBL" id="CAJPEX010000086">
    <property type="protein sequence ID" value="CAG0913195.1"/>
    <property type="molecule type" value="Genomic_DNA"/>
</dbReference>
<gene>
    <name evidence="44" type="ORF">NMOB1V02_LOCUS950</name>
</gene>
<evidence type="ECO:0000256" key="21">
    <source>
        <dbReference type="ARBA" id="ARBA00035854"/>
    </source>
</evidence>
<dbReference type="InterPro" id="IPR036291">
    <property type="entry name" value="NAD(P)-bd_dom_sf"/>
</dbReference>
<comment type="catalytic activity">
    <reaction evidence="26">
        <text>a long-chain (3S)-3-hydroxy fatty acyl-CoA + NAD(+) = a long-chain 3-oxo-fatty acyl-CoA + NADH + H(+)</text>
        <dbReference type="Rhea" id="RHEA:52656"/>
        <dbReference type="ChEBI" id="CHEBI:15378"/>
        <dbReference type="ChEBI" id="CHEBI:57540"/>
        <dbReference type="ChEBI" id="CHEBI:57945"/>
        <dbReference type="ChEBI" id="CHEBI:136757"/>
        <dbReference type="ChEBI" id="CHEBI:136758"/>
        <dbReference type="EC" id="1.1.1.211"/>
    </reaction>
    <physiologicalReaction direction="left-to-right" evidence="26">
        <dbReference type="Rhea" id="RHEA:52657"/>
    </physiologicalReaction>
</comment>
<evidence type="ECO:0000256" key="32">
    <source>
        <dbReference type="ARBA" id="ARBA00052860"/>
    </source>
</evidence>
<evidence type="ECO:0000256" key="26">
    <source>
        <dbReference type="ARBA" id="ARBA00050446"/>
    </source>
</evidence>
<evidence type="ECO:0000256" key="13">
    <source>
        <dbReference type="ARBA" id="ARBA00022990"/>
    </source>
</evidence>
<keyword evidence="14" id="KW-0560">Oxidoreductase</keyword>
<protein>
    <recommendedName>
        <fullName evidence="37">Trifunctional enzyme subunit alpha, mitochondrial</fullName>
        <ecNumber evidence="36">1.1.1.211</ecNumber>
        <ecNumber evidence="6">4.2.1.17</ecNumber>
    </recommendedName>
    <alternativeName>
        <fullName evidence="38">Monolysocardiolipin acyltransferase</fullName>
    </alternativeName>
    <alternativeName>
        <fullName evidence="39">TP-alpha</fullName>
    </alternativeName>
</protein>
<evidence type="ECO:0000256" key="36">
    <source>
        <dbReference type="ARBA" id="ARBA00066806"/>
    </source>
</evidence>
<evidence type="ECO:0000256" key="38">
    <source>
        <dbReference type="ARBA" id="ARBA00077617"/>
    </source>
</evidence>
<evidence type="ECO:0000256" key="28">
    <source>
        <dbReference type="ARBA" id="ARBA00051877"/>
    </source>
</evidence>
<keyword evidence="16" id="KW-0443">Lipid metabolism</keyword>
<dbReference type="GO" id="GO:0005743">
    <property type="term" value="C:mitochondrial inner membrane"/>
    <property type="evidence" value="ECO:0007669"/>
    <property type="project" value="UniProtKB-SubCell"/>
</dbReference>
<dbReference type="InterPro" id="IPR006176">
    <property type="entry name" value="3-OHacyl-CoA_DH_NAD-bd"/>
</dbReference>
<dbReference type="NCBIfam" id="TIGR02441">
    <property type="entry name" value="fa_ox_alpha_mit"/>
    <property type="match status" value="1"/>
</dbReference>
<dbReference type="InterPro" id="IPR050136">
    <property type="entry name" value="FA_oxidation_alpha_subunit"/>
</dbReference>
<evidence type="ECO:0000256" key="30">
    <source>
        <dbReference type="ARBA" id="ARBA00052711"/>
    </source>
</evidence>
<dbReference type="OrthoDB" id="10004768at2759"/>
<dbReference type="FunFam" id="3.40.50.720:FF:000009">
    <property type="entry name" value="Fatty oxidation complex, alpha subunit"/>
    <property type="match status" value="1"/>
</dbReference>
<evidence type="ECO:0000256" key="24">
    <source>
        <dbReference type="ARBA" id="ARBA00049556"/>
    </source>
</evidence>
<dbReference type="Proteomes" id="UP000678499">
    <property type="component" value="Unassembled WGS sequence"/>
</dbReference>
<keyword evidence="9" id="KW-0808">Transferase</keyword>
<comment type="catalytic activity">
    <reaction evidence="27">
        <text>a 4-saturated-(3S)-3-hydroxyacyl-CoA = a (3E)-enoyl-CoA + H2O</text>
        <dbReference type="Rhea" id="RHEA:20724"/>
        <dbReference type="ChEBI" id="CHEBI:15377"/>
        <dbReference type="ChEBI" id="CHEBI:58521"/>
        <dbReference type="ChEBI" id="CHEBI:137480"/>
        <dbReference type="EC" id="4.2.1.17"/>
    </reaction>
    <physiologicalReaction direction="right-to-left" evidence="27">
        <dbReference type="Rhea" id="RHEA:20726"/>
    </physiologicalReaction>
</comment>
<proteinExistence type="inferred from homology"/>
<evidence type="ECO:0000256" key="22">
    <source>
        <dbReference type="ARBA" id="ARBA00047613"/>
    </source>
</evidence>
<evidence type="ECO:0000256" key="3">
    <source>
        <dbReference type="ARBA" id="ARBA00005005"/>
    </source>
</evidence>
<dbReference type="SUPFAM" id="SSF51735">
    <property type="entry name" value="NAD(P)-binding Rossmann-fold domains"/>
    <property type="match status" value="1"/>
</dbReference>
<evidence type="ECO:0000256" key="6">
    <source>
        <dbReference type="ARBA" id="ARBA00012076"/>
    </source>
</evidence>
<evidence type="ECO:0000256" key="31">
    <source>
        <dbReference type="ARBA" id="ARBA00052834"/>
    </source>
</evidence>
<sequence length="770" mass="83494">MASHRLLSCVSVLNQFKSGLKPQLITNRPWSSTLSVRTMSFVHTKVKKHDNGVAVLMIDSPGTKVNTLNRETMQELSQRMQELKNDDSVKSVVLMSGKPKCFIAGADIKMLAQCKTAEEAAKISSDGQVQLQQIEDSSKPVIAAIFGSCLGGGLEVALACKYRIGMKDPSTTIGLPEVMLGLLPGGGGTQRLPKLVPLPKALDMVLTGRSLKADQAKKLGVLDAVVDPLGPGLKPQELRNMEYLEEVAVKTAAAIANGSIKVDRTKKPLLAKATDYIMNIGFVRDKIFEKAKGQVMKQTNGLYPAPLRILEAVKTGLEKGSKAGYKAECQGFGDLAATNEAKGLMSLFHGQTECKKNPYGEPKRPAKTLAVLGAGLMGAGICQVSLNKGYTVLMKDVNYKGLARGQSQISKGFGAAVKRKRISRMDKERYESNLIPSLDYSKFGGVDMVIEAVFEDLSLKHKVIKEVEPHLPEHAIFATNTSALPIAKVGAVTTRPDRFIGMHYFSPVDKMQLLEIIATEKTSKDTIASAVKVGLKQGKVVIVVGDGPGFYTTRILGATMTEVIRVFQEGEDPEKIDRLSKQFGWPVGAATLADEVGVDVAYHVGNDLSEAFGDRFAAGNVNVLKDMVDAGFLGRKSGKGCFIYDGKKTSGSRPMNNEALEIIKRYRLEPKGMNSDSDLQLRLAGRFINEAIMCLEEGILRSPLEGDIGAVFGLGFPPFTGGPFHFVDSFGAEKLVNKMREYESVYGKPFTPCQMLLDHAKTGKKFFPDS</sequence>
<comment type="catalytic activity">
    <reaction evidence="32">
        <text>1'-[1,2-di-(9Z,12Z-octadecadienoyl)-sn-glycero-3-phospho]-3'-[1-(9Z,12Z-octadecadienoyl)-sn-glycero-3-phospho]-glycerol + (9Z)-octadecenoyl-CoA = 1'-[1,2-di-(9Z,12Z-octadecadienoyl)-sn-glycero-3-phospho]-3'-[1-(9Z,12Z-octadecadienoyl)-2-(9Z-octadecenoyl)-sn-glycero-3-phospho]-glycerol + CoA</text>
        <dbReference type="Rhea" id="RHEA:43676"/>
        <dbReference type="ChEBI" id="CHEBI:57287"/>
        <dbReference type="ChEBI" id="CHEBI:57387"/>
        <dbReference type="ChEBI" id="CHEBI:83580"/>
        <dbReference type="ChEBI" id="CHEBI:83582"/>
    </reaction>
    <physiologicalReaction direction="left-to-right" evidence="32">
        <dbReference type="Rhea" id="RHEA:43677"/>
    </physiologicalReaction>
</comment>
<comment type="catalytic activity">
    <reaction evidence="31">
        <text>(3S)-hydroxytetradecanoyl-CoA + NAD(+) = 3-oxotetradecanoyl-CoA + NADH + H(+)</text>
        <dbReference type="Rhea" id="RHEA:31167"/>
        <dbReference type="ChEBI" id="CHEBI:15378"/>
        <dbReference type="ChEBI" id="CHEBI:57540"/>
        <dbReference type="ChEBI" id="CHEBI:57945"/>
        <dbReference type="ChEBI" id="CHEBI:62543"/>
        <dbReference type="ChEBI" id="CHEBI:62614"/>
    </reaction>
    <physiologicalReaction direction="left-to-right" evidence="31">
        <dbReference type="Rhea" id="RHEA:31168"/>
    </physiologicalReaction>
</comment>
<comment type="similarity">
    <text evidence="5">In the N-terminal section; belongs to the enoyl-CoA hydratase/isomerase family.</text>
</comment>
<comment type="catalytic activity">
    <reaction evidence="23">
        <text>(3S)-hydroxydecanoyl-CoA + NAD(+) = 3-oxodecanoyl-CoA + NADH + H(+)</text>
        <dbReference type="Rhea" id="RHEA:31187"/>
        <dbReference type="ChEBI" id="CHEBI:15378"/>
        <dbReference type="ChEBI" id="CHEBI:57540"/>
        <dbReference type="ChEBI" id="CHEBI:57945"/>
        <dbReference type="ChEBI" id="CHEBI:62548"/>
        <dbReference type="ChEBI" id="CHEBI:62616"/>
    </reaction>
    <physiologicalReaction direction="left-to-right" evidence="23">
        <dbReference type="Rhea" id="RHEA:31188"/>
    </physiologicalReaction>
</comment>
<dbReference type="InterPro" id="IPR001753">
    <property type="entry name" value="Enoyl-CoA_hydra/iso"/>
</dbReference>
<evidence type="ECO:0000256" key="19">
    <source>
        <dbReference type="ARBA" id="ARBA00023239"/>
    </source>
</evidence>
<keyword evidence="11" id="KW-0276">Fatty acid metabolism</keyword>
<comment type="catalytic activity">
    <reaction evidence="21">
        <text>a (3S)-3-hydroxyacyl-CoA = a (2E)-enoyl-CoA + H2O</text>
        <dbReference type="Rhea" id="RHEA:16105"/>
        <dbReference type="ChEBI" id="CHEBI:15377"/>
        <dbReference type="ChEBI" id="CHEBI:57318"/>
        <dbReference type="ChEBI" id="CHEBI:58856"/>
        <dbReference type="EC" id="4.2.1.17"/>
    </reaction>
    <physiologicalReaction direction="right-to-left" evidence="21">
        <dbReference type="Rhea" id="RHEA:16107"/>
    </physiologicalReaction>
</comment>
<evidence type="ECO:0000256" key="15">
    <source>
        <dbReference type="ARBA" id="ARBA00023027"/>
    </source>
</evidence>
<evidence type="ECO:0000256" key="11">
    <source>
        <dbReference type="ARBA" id="ARBA00022832"/>
    </source>
</evidence>
<evidence type="ECO:0000313" key="44">
    <source>
        <dbReference type="EMBL" id="CAD7273043.1"/>
    </source>
</evidence>
<dbReference type="InterPro" id="IPR012803">
    <property type="entry name" value="Fa_ox_alpha_mit"/>
</dbReference>
<comment type="catalytic activity">
    <reaction evidence="1">
        <text>(3S)-hydroxyhexadecanoyl-CoA = (2E)-hexadecenoyl-CoA + H2O</text>
        <dbReference type="Rhea" id="RHEA:31163"/>
        <dbReference type="ChEBI" id="CHEBI:15377"/>
        <dbReference type="ChEBI" id="CHEBI:61526"/>
        <dbReference type="ChEBI" id="CHEBI:62613"/>
    </reaction>
    <physiologicalReaction direction="right-to-left" evidence="1">
        <dbReference type="Rhea" id="RHEA:31165"/>
    </physiologicalReaction>
</comment>
<dbReference type="FunFam" id="3.90.226.10:FF:000011">
    <property type="entry name" value="Fatty acid oxidation complex subunit alpha"/>
    <property type="match status" value="1"/>
</dbReference>
<dbReference type="SUPFAM" id="SSF48179">
    <property type="entry name" value="6-phosphogluconate dehydrogenase C-terminal domain-like"/>
    <property type="match status" value="2"/>
</dbReference>
<evidence type="ECO:0000256" key="41">
    <source>
        <dbReference type="PIRSR" id="PIRSR612803-2"/>
    </source>
</evidence>
<feature type="site" description="Important for long-chain enoyl-CoA hydratase activity" evidence="41">
    <location>
        <position position="177"/>
    </location>
</feature>
<comment type="subcellular location">
    <subcellularLocation>
        <location evidence="2">Mitochondrion inner membrane</location>
    </subcellularLocation>
</comment>
<evidence type="ECO:0000256" key="9">
    <source>
        <dbReference type="ARBA" id="ARBA00022679"/>
    </source>
</evidence>
<feature type="active site" description="For hydroxyacyl-coenzyme A dehydrogenase activity" evidence="40">
    <location>
        <position position="515"/>
    </location>
</feature>
<evidence type="ECO:0000256" key="23">
    <source>
        <dbReference type="ARBA" id="ARBA00048361"/>
    </source>
</evidence>
<evidence type="ECO:0000256" key="34">
    <source>
        <dbReference type="ARBA" id="ARBA00052989"/>
    </source>
</evidence>
<dbReference type="Pfam" id="PF02737">
    <property type="entry name" value="3HCDH_N"/>
    <property type="match status" value="1"/>
</dbReference>
<dbReference type="SUPFAM" id="SSF52096">
    <property type="entry name" value="ClpP/crotonase"/>
    <property type="match status" value="1"/>
</dbReference>
<comment type="catalytic activity">
    <reaction evidence="30">
        <text>(3S)-3-hydroxydodecanoyl-CoA = (2E)-dodecenoyl-CoA + H2O</text>
        <dbReference type="Rhea" id="RHEA:31075"/>
        <dbReference type="ChEBI" id="CHEBI:15377"/>
        <dbReference type="ChEBI" id="CHEBI:57330"/>
        <dbReference type="ChEBI" id="CHEBI:62558"/>
    </reaction>
    <physiologicalReaction direction="right-to-left" evidence="30">
        <dbReference type="Rhea" id="RHEA:31077"/>
    </physiologicalReaction>
</comment>
<dbReference type="EC" id="1.1.1.211" evidence="36"/>
<dbReference type="UniPathway" id="UPA00659"/>